<proteinExistence type="inferred from homology"/>
<dbReference type="InterPro" id="IPR014756">
    <property type="entry name" value="Ig_E-set"/>
</dbReference>
<dbReference type="PANTHER" id="PTHR10357">
    <property type="entry name" value="ALPHA-AMYLASE FAMILY MEMBER"/>
    <property type="match status" value="1"/>
</dbReference>
<dbReference type="Proteomes" id="UP001437460">
    <property type="component" value="Unassembled WGS sequence"/>
</dbReference>
<dbReference type="Pfam" id="PF02903">
    <property type="entry name" value="Alpha-amylase_N"/>
    <property type="match status" value="1"/>
</dbReference>
<dbReference type="Gene3D" id="2.60.40.10">
    <property type="entry name" value="Immunoglobulins"/>
    <property type="match status" value="1"/>
</dbReference>
<evidence type="ECO:0000313" key="7">
    <source>
        <dbReference type="Proteomes" id="UP001437460"/>
    </source>
</evidence>
<evidence type="ECO:0000256" key="2">
    <source>
        <dbReference type="ARBA" id="ARBA00022801"/>
    </source>
</evidence>
<evidence type="ECO:0000313" key="6">
    <source>
        <dbReference type="EMBL" id="MEQ2563502.1"/>
    </source>
</evidence>
<keyword evidence="2 6" id="KW-0378">Hydrolase</keyword>
<dbReference type="RefSeq" id="WP_349229637.1">
    <property type="nucleotide sequence ID" value="NZ_JBBMFJ010000020.1"/>
</dbReference>
<dbReference type="SUPFAM" id="SSF81296">
    <property type="entry name" value="E set domains"/>
    <property type="match status" value="1"/>
</dbReference>
<evidence type="ECO:0000256" key="4">
    <source>
        <dbReference type="SAM" id="MobiDB-lite"/>
    </source>
</evidence>
<evidence type="ECO:0000259" key="5">
    <source>
        <dbReference type="SMART" id="SM00642"/>
    </source>
</evidence>
<dbReference type="InterPro" id="IPR017853">
    <property type="entry name" value="GH"/>
</dbReference>
<keyword evidence="7" id="KW-1185">Reference proteome</keyword>
<dbReference type="PANTHER" id="PTHR10357:SF210">
    <property type="entry name" value="MALTODEXTRIN GLUCOSIDASE"/>
    <property type="match status" value="1"/>
</dbReference>
<evidence type="ECO:0000256" key="3">
    <source>
        <dbReference type="ARBA" id="ARBA00023295"/>
    </source>
</evidence>
<keyword evidence="3" id="KW-0326">Glycosidase</keyword>
<dbReference type="CDD" id="cd11338">
    <property type="entry name" value="AmyAc_CMD"/>
    <property type="match status" value="1"/>
</dbReference>
<dbReference type="SUPFAM" id="SSF51445">
    <property type="entry name" value="(Trans)glycosidases"/>
    <property type="match status" value="1"/>
</dbReference>
<dbReference type="Gene3D" id="3.20.20.80">
    <property type="entry name" value="Glycosidases"/>
    <property type="match status" value="1"/>
</dbReference>
<organism evidence="6 7">
    <name type="scientific">Ventrimonas faecis</name>
    <dbReference type="NCBI Taxonomy" id="3133170"/>
    <lineage>
        <taxon>Bacteria</taxon>
        <taxon>Bacillati</taxon>
        <taxon>Bacillota</taxon>
        <taxon>Clostridia</taxon>
        <taxon>Lachnospirales</taxon>
        <taxon>Lachnospiraceae</taxon>
        <taxon>Ventrimonas</taxon>
    </lineage>
</organism>
<comment type="similarity">
    <text evidence="1">Belongs to the glycosyl hydrolase 13 family.</text>
</comment>
<dbReference type="SMART" id="SM00642">
    <property type="entry name" value="Aamy"/>
    <property type="match status" value="1"/>
</dbReference>
<name>A0ABV1HMF7_9FIRM</name>
<dbReference type="Gene3D" id="2.60.40.1180">
    <property type="entry name" value="Golgi alpha-mannosidase II"/>
    <property type="match status" value="1"/>
</dbReference>
<comment type="caution">
    <text evidence="6">The sequence shown here is derived from an EMBL/GenBank/DDBJ whole genome shotgun (WGS) entry which is preliminary data.</text>
</comment>
<gene>
    <name evidence="6" type="ORF">WMO41_10100</name>
</gene>
<dbReference type="CDD" id="cd02857">
    <property type="entry name" value="E_set_CDase_PDE_N"/>
    <property type="match status" value="1"/>
</dbReference>
<dbReference type="EMBL" id="JBBMFJ010000020">
    <property type="protein sequence ID" value="MEQ2563502.1"/>
    <property type="molecule type" value="Genomic_DNA"/>
</dbReference>
<dbReference type="InterPro" id="IPR006047">
    <property type="entry name" value="GH13_cat_dom"/>
</dbReference>
<dbReference type="Pfam" id="PF00128">
    <property type="entry name" value="Alpha-amylase"/>
    <property type="match status" value="2"/>
</dbReference>
<feature type="domain" description="Glycosyl hydrolase family 13 catalytic" evidence="5">
    <location>
        <begin position="134"/>
        <end position="587"/>
    </location>
</feature>
<dbReference type="InterPro" id="IPR004185">
    <property type="entry name" value="Glyco_hydro_13_lg-like_dom"/>
</dbReference>
<dbReference type="InterPro" id="IPR013783">
    <property type="entry name" value="Ig-like_fold"/>
</dbReference>
<protein>
    <submittedName>
        <fullName evidence="6">Glycoside hydrolase family 13 protein</fullName>
    </submittedName>
</protein>
<accession>A0ABV1HMF7</accession>
<reference evidence="6 7" key="1">
    <citation type="submission" date="2024-03" db="EMBL/GenBank/DDBJ databases">
        <title>Human intestinal bacterial collection.</title>
        <authorList>
            <person name="Pauvert C."/>
            <person name="Hitch T.C.A."/>
            <person name="Clavel T."/>
        </authorList>
    </citation>
    <scope>NUCLEOTIDE SEQUENCE [LARGE SCALE GENOMIC DNA]</scope>
    <source>
        <strain evidence="6 7">CLA-AP-H27</strain>
    </source>
</reference>
<feature type="region of interest" description="Disordered" evidence="4">
    <location>
        <begin position="1"/>
        <end position="31"/>
    </location>
</feature>
<dbReference type="InterPro" id="IPR013780">
    <property type="entry name" value="Glyco_hydro_b"/>
</dbReference>
<dbReference type="SUPFAM" id="SSF51011">
    <property type="entry name" value="Glycosyl hydrolase domain"/>
    <property type="match status" value="1"/>
</dbReference>
<evidence type="ECO:0000256" key="1">
    <source>
        <dbReference type="ARBA" id="ARBA00008061"/>
    </source>
</evidence>
<dbReference type="GO" id="GO:0016787">
    <property type="term" value="F:hydrolase activity"/>
    <property type="evidence" value="ECO:0007669"/>
    <property type="project" value="UniProtKB-KW"/>
</dbReference>
<sequence length="690" mass="79347">MFGEHQENGMNRQALFTDETQDYRRPEEPDAGETVALRFRTAKDDVDRVFYIEEDKNVQAEMRKVSSDSLFDYYEYSMEADSQPQRYYFQVVKGSEICYFNRLGATMDIQSCYAFRITPGFHTPEWAKGAVMYQIYVDRFCNGDKSNDVTECEYVYIGRLVHQVTDWSTNPSTMDVGCFYGGDLQGVWDKLDYLQYLGVEVIYFNPLFVSPSNHKYDSQDYDHIDPHYGVIVKDGGEPVAANAVNNEHATKYQVRSADPENLAASDAFFARFMEEVHKRGMRVIIDGVFNHCGSFNKWLDREKIYSHQGSYEPGAYESKDSPYRSFFKFYNEDAWPDNGTYDGWWGHDTLPKLNYEDSPKLFEYIMKIASKWVSAPYGVDGWRLDVAADLGHSSEYNHKFWQEFRKHVKEANPEAIILAEHYGDPSSWLAGDQWDTVMNYDAFMEPLTWFLTGMEKHSDEYNGALYGDGVSFFRSMYYHMSRMQTQSVLVAMNQLSNHDHSRFLTRTNQIVGRLASAGAKMAEFGINYGTFREAIMVQMTWPGAPTLYYGDEAGVCGWTDPDNRRTYPWGSEDFELIEYHRYLIDLHKKLPALRRGSLKQLQADRQLIVYGRMSGENKCAVIINNRGEGRSVSVPVWELGITDEDVITRMMLSDEKGYNAGRIDYHADHGCLTLDVPAHSGVLLSSGALV</sequence>